<dbReference type="PANTHER" id="PTHR24366:SF80">
    <property type="entry name" value="LD30178P"/>
    <property type="match status" value="1"/>
</dbReference>
<keyword evidence="3" id="KW-0677">Repeat</keyword>
<evidence type="ECO:0000256" key="4">
    <source>
        <dbReference type="SAM" id="Phobius"/>
    </source>
</evidence>
<evidence type="ECO:0000256" key="5">
    <source>
        <dbReference type="SAM" id="SignalP"/>
    </source>
</evidence>
<keyword evidence="4" id="KW-0812">Transmembrane</keyword>
<gene>
    <name evidence="7" type="ORF">PSYICH_LOCUS9822</name>
</gene>
<dbReference type="InterPro" id="IPR001611">
    <property type="entry name" value="Leu-rich_rpt"/>
</dbReference>
<feature type="domain" description="LRRCT" evidence="6">
    <location>
        <begin position="1113"/>
        <end position="1159"/>
    </location>
</feature>
<dbReference type="Pfam" id="PF13855">
    <property type="entry name" value="LRR_8"/>
    <property type="match status" value="6"/>
</dbReference>
<dbReference type="InterPro" id="IPR000483">
    <property type="entry name" value="Cys-rich_flank_reg_C"/>
</dbReference>
<dbReference type="PROSITE" id="PS51450">
    <property type="entry name" value="LRR"/>
    <property type="match status" value="12"/>
</dbReference>
<dbReference type="EMBL" id="OV651816">
    <property type="protein sequence ID" value="CAH1109378.1"/>
    <property type="molecule type" value="Genomic_DNA"/>
</dbReference>
<dbReference type="Pfam" id="PF00560">
    <property type="entry name" value="LRR_1"/>
    <property type="match status" value="2"/>
</dbReference>
<dbReference type="SMART" id="SM00369">
    <property type="entry name" value="LRR_TYP"/>
    <property type="match status" value="26"/>
</dbReference>
<proteinExistence type="predicted"/>
<keyword evidence="4" id="KW-1133">Transmembrane helix</keyword>
<organism evidence="7 8">
    <name type="scientific">Psylliodes chrysocephalus</name>
    <dbReference type="NCBI Taxonomy" id="3402493"/>
    <lineage>
        <taxon>Eukaryota</taxon>
        <taxon>Metazoa</taxon>
        <taxon>Ecdysozoa</taxon>
        <taxon>Arthropoda</taxon>
        <taxon>Hexapoda</taxon>
        <taxon>Insecta</taxon>
        <taxon>Pterygota</taxon>
        <taxon>Neoptera</taxon>
        <taxon>Endopterygota</taxon>
        <taxon>Coleoptera</taxon>
        <taxon>Polyphaga</taxon>
        <taxon>Cucujiformia</taxon>
        <taxon>Chrysomeloidea</taxon>
        <taxon>Chrysomelidae</taxon>
        <taxon>Galerucinae</taxon>
        <taxon>Alticini</taxon>
        <taxon>Psylliodes</taxon>
    </lineage>
</organism>
<dbReference type="GO" id="GO:0071944">
    <property type="term" value="C:cell periphery"/>
    <property type="evidence" value="ECO:0007669"/>
    <property type="project" value="UniProtKB-ARBA"/>
</dbReference>
<evidence type="ECO:0000256" key="2">
    <source>
        <dbReference type="ARBA" id="ARBA00022729"/>
    </source>
</evidence>
<dbReference type="SMART" id="SM00364">
    <property type="entry name" value="LRR_BAC"/>
    <property type="match status" value="8"/>
</dbReference>
<evidence type="ECO:0000313" key="7">
    <source>
        <dbReference type="EMBL" id="CAH1109378.1"/>
    </source>
</evidence>
<feature type="chain" id="PRO_5040137494" description="LRRCT domain-containing protein" evidence="5">
    <location>
        <begin position="20"/>
        <end position="1338"/>
    </location>
</feature>
<dbReference type="FunFam" id="3.80.10.10:FF:001164">
    <property type="entry name" value="GH01279p"/>
    <property type="match status" value="1"/>
</dbReference>
<dbReference type="InterPro" id="IPR003591">
    <property type="entry name" value="Leu-rich_rpt_typical-subtyp"/>
</dbReference>
<evidence type="ECO:0000256" key="1">
    <source>
        <dbReference type="ARBA" id="ARBA00022614"/>
    </source>
</evidence>
<dbReference type="OrthoDB" id="8731593at2759"/>
<dbReference type="InterPro" id="IPR032675">
    <property type="entry name" value="LRR_dom_sf"/>
</dbReference>
<evidence type="ECO:0000313" key="8">
    <source>
        <dbReference type="Proteomes" id="UP001153636"/>
    </source>
</evidence>
<dbReference type="SMART" id="SM00365">
    <property type="entry name" value="LRR_SD22"/>
    <property type="match status" value="13"/>
</dbReference>
<keyword evidence="4" id="KW-0472">Membrane</keyword>
<feature type="signal peptide" evidence="5">
    <location>
        <begin position="1"/>
        <end position="19"/>
    </location>
</feature>
<protein>
    <recommendedName>
        <fullName evidence="6">LRRCT domain-containing protein</fullName>
    </recommendedName>
</protein>
<keyword evidence="8" id="KW-1185">Reference proteome</keyword>
<dbReference type="Gene3D" id="3.80.10.10">
    <property type="entry name" value="Ribonuclease Inhibitor"/>
    <property type="match status" value="6"/>
</dbReference>
<keyword evidence="2 5" id="KW-0732">Signal</keyword>
<accession>A0A9P0D036</accession>
<evidence type="ECO:0000256" key="3">
    <source>
        <dbReference type="ARBA" id="ARBA00022737"/>
    </source>
</evidence>
<keyword evidence="1" id="KW-0433">Leucine-rich repeat</keyword>
<dbReference type="SMART" id="SM00082">
    <property type="entry name" value="LRRCT"/>
    <property type="match status" value="1"/>
</dbReference>
<dbReference type="Proteomes" id="UP001153636">
    <property type="component" value="Chromosome 4"/>
</dbReference>
<feature type="transmembrane region" description="Helical" evidence="4">
    <location>
        <begin position="1218"/>
        <end position="1240"/>
    </location>
</feature>
<sequence>MILHSFSTFLLLLITASSSEEPRPCIEISRELRFPCSCMLGPIEQALDGNPSISVNCDRIVFSSEVPSLPYGAPIVSFSQRWAGHQSLPTQVFSSTDLPLRSVDLSGNSLRRLTERMLQGLKTTLVELRLADNLLGDTLNPIFSTTEFRGLIHLQLLDLSGNNIKSIEEGILEGCDNLQELYLGKNSFNIVPSTSLNGPQKLRFLSLIDNRIDTLKTEAFKSQKYLEFIDLSKNLISLIESNAFSPLEKLKSLKLAHNRLSRFNSDVFQGADNLLLLDLSQNFIVDFPSLALKAFSNLRYLNLSSNLIQNLDNSHLANLRGLYHLDLSRNNLANIVPGAFLGLKQLRRLDIGVNSLRTIEDDAFEGLDNLEFLNLKDNNILLIPASALGRLPKLTSLQLDYNRVAALSGDILRSVADKVTKLVISKNIVRELPSASFQNFNQLQILDLSRNLLSSLNSDAFSGLENTLISLDLSQNRITNLAGTPLTLLKLQRLNLSDNHLTDISRNFLTLLPSLQYLNISRNRHLNNIPVSLLHKLPQIEVLDLSYAGVRSLPPEFLIKSKSIREIYLTHNSILEIAEGVFSNMSNITIVDLSFNNISNIKPSAFINVMNIRKLVLKGNQLTSFKGEFFNTGTSLEILDISDNQLSYLFPSSFRIHPRLREITACNNKFNFFPAELIANLQFLEFINLSNNQLKTIEELDFARLPRLRSLVLTHNQLESISDMAFHNSTQLQVIDISYNKLDRLGERTFEGLVRLELLNLEGNLLSDLPETIFERVRLQMLENINLAKNLFEIAPLKSLQRQYFFVNSVDLSHNKLREIPADDSIMVNIKKLDLSFNPLSGNAISNILSEPKTVREINLAGTGITTVPRLETPFLKHLNLSQNNISILNVDNFERVTLLEELDLSNNNIQDMTNFSQIWRLLHNLQTLNISDNPIGSISNSDFLGLEKLRHLNLHTLKECSRIEKNVFKAIPNLSVLEAYGYPKLGYLDIQGLLQNMPLLEKINIETKDPAIGKDQLQSLLHPRLRELGIRGSRLRSISSGTLSGLKGAEIIIRLINTSLTSLPPALFFPVPRSTRIILDVTGSQLTTVSPQLLATFEDRRGDLKMIGLESNPIICDCSSRALRRWLPSHMTTIRCFGPEHLIDKLLVEIGDDELTCDPRKITSITTPSSTSIYTRGMKLHPKMTEPEIIWSMPTTEKIKQKIAQAGPSPITNDDTLIIGIVGGVVAFIAMLIIIICIIRLRMTGNHYRGGPMTTTNPMMGVVGPGSSCACSVKGAPSVYAVPPYAAAYSATLPHKLGSAQVLRPSSYSTMGRMPYNQSAGQPYFIATYPSDEKIYR</sequence>
<evidence type="ECO:0000259" key="6">
    <source>
        <dbReference type="SMART" id="SM00082"/>
    </source>
</evidence>
<dbReference type="SUPFAM" id="SSF52058">
    <property type="entry name" value="L domain-like"/>
    <property type="match status" value="4"/>
</dbReference>
<reference evidence="7" key="1">
    <citation type="submission" date="2022-01" db="EMBL/GenBank/DDBJ databases">
        <authorList>
            <person name="King R."/>
        </authorList>
    </citation>
    <scope>NUCLEOTIDE SEQUENCE</scope>
</reference>
<name>A0A9P0D036_9CUCU</name>
<dbReference type="PANTHER" id="PTHR24366">
    <property type="entry name" value="IG(IMMUNOGLOBULIN) AND LRR(LEUCINE RICH REPEAT) DOMAINS"/>
    <property type="match status" value="1"/>
</dbReference>